<evidence type="ECO:0000256" key="1">
    <source>
        <dbReference type="ARBA" id="ARBA00023015"/>
    </source>
</evidence>
<dbReference type="PRINTS" id="PR00034">
    <property type="entry name" value="HTHCRP"/>
</dbReference>
<accession>A0ABZ2YRY5</accession>
<dbReference type="EMBL" id="CP149822">
    <property type="protein sequence ID" value="WZN42317.1"/>
    <property type="molecule type" value="Genomic_DNA"/>
</dbReference>
<dbReference type="InterPro" id="IPR018490">
    <property type="entry name" value="cNMP-bd_dom_sf"/>
</dbReference>
<evidence type="ECO:0000313" key="7">
    <source>
        <dbReference type="Proteomes" id="UP001485459"/>
    </source>
</evidence>
<keyword evidence="1" id="KW-0805">Transcription regulation</keyword>
<dbReference type="InterPro" id="IPR036388">
    <property type="entry name" value="WH-like_DNA-bd_sf"/>
</dbReference>
<dbReference type="SMART" id="SM00419">
    <property type="entry name" value="HTH_CRP"/>
    <property type="match status" value="1"/>
</dbReference>
<evidence type="ECO:0000256" key="3">
    <source>
        <dbReference type="ARBA" id="ARBA00023163"/>
    </source>
</evidence>
<dbReference type="RefSeq" id="WP_341837151.1">
    <property type="nucleotide sequence ID" value="NZ_CP149822.1"/>
</dbReference>
<evidence type="ECO:0000313" key="6">
    <source>
        <dbReference type="EMBL" id="WZN42317.1"/>
    </source>
</evidence>
<feature type="domain" description="HTH crp-type" evidence="5">
    <location>
        <begin position="150"/>
        <end position="215"/>
    </location>
</feature>
<dbReference type="PROSITE" id="PS50042">
    <property type="entry name" value="CNMP_BINDING_3"/>
    <property type="match status" value="1"/>
</dbReference>
<evidence type="ECO:0000259" key="4">
    <source>
        <dbReference type="PROSITE" id="PS50042"/>
    </source>
</evidence>
<feature type="domain" description="Cyclic nucleotide-binding" evidence="4">
    <location>
        <begin position="37"/>
        <end position="136"/>
    </location>
</feature>
<keyword evidence="3" id="KW-0804">Transcription</keyword>
<reference evidence="7" key="1">
    <citation type="submission" date="2024-03" db="EMBL/GenBank/DDBJ databases">
        <title>Chitinophaga horti sp. nov., isolated from garden soil.</title>
        <authorList>
            <person name="Lee D.S."/>
            <person name="Han D.M."/>
            <person name="Baek J.H."/>
            <person name="Choi D.G."/>
            <person name="Jeon J.H."/>
            <person name="Jeon C.O."/>
        </authorList>
    </citation>
    <scope>NUCLEOTIDE SEQUENCE [LARGE SCALE GENOMIC DNA]</scope>
    <source>
        <strain evidence="7">GPA1</strain>
    </source>
</reference>
<dbReference type="CDD" id="cd00092">
    <property type="entry name" value="HTH_CRP"/>
    <property type="match status" value="1"/>
</dbReference>
<keyword evidence="7" id="KW-1185">Reference proteome</keyword>
<evidence type="ECO:0000259" key="5">
    <source>
        <dbReference type="PROSITE" id="PS51063"/>
    </source>
</evidence>
<organism evidence="6 7">
    <name type="scientific">Chitinophaga pollutisoli</name>
    <dbReference type="NCBI Taxonomy" id="3133966"/>
    <lineage>
        <taxon>Bacteria</taxon>
        <taxon>Pseudomonadati</taxon>
        <taxon>Bacteroidota</taxon>
        <taxon>Chitinophagia</taxon>
        <taxon>Chitinophagales</taxon>
        <taxon>Chitinophagaceae</taxon>
        <taxon>Chitinophaga</taxon>
    </lineage>
</organism>
<gene>
    <name evidence="6" type="ORF">WJU16_04635</name>
</gene>
<dbReference type="InterPro" id="IPR000595">
    <property type="entry name" value="cNMP-bd_dom"/>
</dbReference>
<dbReference type="Proteomes" id="UP001485459">
    <property type="component" value="Chromosome"/>
</dbReference>
<proteinExistence type="predicted"/>
<dbReference type="InterPro" id="IPR036390">
    <property type="entry name" value="WH_DNA-bd_sf"/>
</dbReference>
<dbReference type="InterPro" id="IPR014710">
    <property type="entry name" value="RmlC-like_jellyroll"/>
</dbReference>
<dbReference type="Gene3D" id="2.60.120.10">
    <property type="entry name" value="Jelly Rolls"/>
    <property type="match status" value="1"/>
</dbReference>
<keyword evidence="2" id="KW-0238">DNA-binding</keyword>
<sequence length="220" mass="24818">MTTTQPEITDLLNRNFPLLPGSVKDLIGQSASVITTQKGDTITRQGQLLRNAILVAEGHMKVYREGPEGEIFMYYLEAGHACAMTFVCAQGSELSGVMITALENSRIILLPLAVMDRLMRESHEWNHFVVNTYRARFDNLLQAFDGVVFKKLDQRLLDYLHDHSARINSRTLQITHQQIADDLHSTREAVSRLLKSMEQQGLLAINRNSLLLKTGIVRAD</sequence>
<dbReference type="SUPFAM" id="SSF51206">
    <property type="entry name" value="cAMP-binding domain-like"/>
    <property type="match status" value="1"/>
</dbReference>
<evidence type="ECO:0000256" key="2">
    <source>
        <dbReference type="ARBA" id="ARBA00023125"/>
    </source>
</evidence>
<dbReference type="PROSITE" id="PS51063">
    <property type="entry name" value="HTH_CRP_2"/>
    <property type="match status" value="1"/>
</dbReference>
<protein>
    <submittedName>
        <fullName evidence="6">Crp/Fnr family transcriptional regulator</fullName>
    </submittedName>
</protein>
<dbReference type="Gene3D" id="1.10.10.10">
    <property type="entry name" value="Winged helix-like DNA-binding domain superfamily/Winged helix DNA-binding domain"/>
    <property type="match status" value="1"/>
</dbReference>
<dbReference type="Pfam" id="PF13545">
    <property type="entry name" value="HTH_Crp_2"/>
    <property type="match status" value="1"/>
</dbReference>
<dbReference type="InterPro" id="IPR012318">
    <property type="entry name" value="HTH_CRP"/>
</dbReference>
<dbReference type="Pfam" id="PF00027">
    <property type="entry name" value="cNMP_binding"/>
    <property type="match status" value="1"/>
</dbReference>
<name>A0ABZ2YRY5_9BACT</name>
<dbReference type="SUPFAM" id="SSF46785">
    <property type="entry name" value="Winged helix' DNA-binding domain"/>
    <property type="match status" value="1"/>
</dbReference>